<evidence type="ECO:0000256" key="3">
    <source>
        <dbReference type="ARBA" id="ARBA00022840"/>
    </source>
</evidence>
<dbReference type="PANTHER" id="PTHR42918:SF5">
    <property type="entry name" value="LYSINE--TRNA LIGASE, MITOCHONDRIAL"/>
    <property type="match status" value="1"/>
</dbReference>
<dbReference type="PROSITE" id="PS50862">
    <property type="entry name" value="AA_TRNA_LIGASE_II"/>
    <property type="match status" value="1"/>
</dbReference>
<evidence type="ECO:0000256" key="2">
    <source>
        <dbReference type="ARBA" id="ARBA00022741"/>
    </source>
</evidence>
<evidence type="ECO:0000313" key="8">
    <source>
        <dbReference type="Proteomes" id="UP001408356"/>
    </source>
</evidence>
<dbReference type="Pfam" id="PF00152">
    <property type="entry name" value="tRNA-synt_2"/>
    <property type="match status" value="1"/>
</dbReference>
<keyword evidence="4" id="KW-0030">Aminoacyl-tRNA synthetase</keyword>
<dbReference type="Proteomes" id="UP001408356">
    <property type="component" value="Unassembled WGS sequence"/>
</dbReference>
<dbReference type="EMBL" id="JARVKF010000420">
    <property type="protein sequence ID" value="KAK9414969.1"/>
    <property type="molecule type" value="Genomic_DNA"/>
</dbReference>
<dbReference type="InterPro" id="IPR006195">
    <property type="entry name" value="aa-tRNA-synth_II"/>
</dbReference>
<evidence type="ECO:0000256" key="4">
    <source>
        <dbReference type="ARBA" id="ARBA00023146"/>
    </source>
</evidence>
<feature type="domain" description="Aminoacyl-transfer RNA synthetases class-II family profile" evidence="6">
    <location>
        <begin position="254"/>
        <end position="578"/>
    </location>
</feature>
<keyword evidence="3" id="KW-0067">ATP-binding</keyword>
<dbReference type="InterPro" id="IPR044136">
    <property type="entry name" value="Lys-tRNA-ligase_II_N"/>
</dbReference>
<sequence>MSSRSLVPVLRPYAVQPVSTNSAVYGRLFSRTPRTCVRPYSSQGSAVDGNDGIKDTKLHWSEINAARKAEKIAQKQWEEQAHATEKRVQKLRELNALQWPRIENREGVLQMSIPEFRNKHKDLAQGQSSPNEVQLRGRVLAARKHSSKLAFLDIQGDFHMVQVMLDFGHIEAASGITIEQFRQKRLTLLRGDFVSVEGTATVTPQGELTLKVNKLPDLLSPSIAPVPTKLVDEETMVQSRHLTLLVNQQASKALRFRSELIWWLRNYFVKRRFLEVQTPIIADYAGGATARPFLTSATAFPHKELALRIAPELWLKRMVVGGFDRIFEIGPAFRNEGLDATHNPEFTMLEFYQAYANLQSLTSLTTDLIQKLAAWSAEVSEKTKSDLPDNLNSTYFSNFEQVEFVPALEEALNIKFPDLSSPDALDHVRDLLHTELGHEVEPGISLNKLLDNLAGRYIEPMSEERPLYIIHHPACMSPLSKSFTCPRTGQLVSARAELFVKGREIANMYEEENDPFEQRRKFELQVEARNADDPDEGQAVVDESYVQALEHGLPPTGGWGCGIDRLVMLFSGSQRISDTLSFGSLRNVVGTTQASKRS</sequence>
<accession>A0ABR2UKD3</accession>
<evidence type="ECO:0000256" key="1">
    <source>
        <dbReference type="ARBA" id="ARBA00022598"/>
    </source>
</evidence>
<keyword evidence="2" id="KW-0547">Nucleotide-binding</keyword>
<dbReference type="CDD" id="cd04322">
    <property type="entry name" value="LysRS_N"/>
    <property type="match status" value="1"/>
</dbReference>
<protein>
    <recommendedName>
        <fullName evidence="5">Lysyl-tRNA synthetase</fullName>
    </recommendedName>
</protein>
<dbReference type="SUPFAM" id="SSF50249">
    <property type="entry name" value="Nucleic acid-binding proteins"/>
    <property type="match status" value="1"/>
</dbReference>
<evidence type="ECO:0000256" key="5">
    <source>
        <dbReference type="ARBA" id="ARBA00030563"/>
    </source>
</evidence>
<evidence type="ECO:0000259" key="6">
    <source>
        <dbReference type="PROSITE" id="PS50862"/>
    </source>
</evidence>
<dbReference type="InterPro" id="IPR004365">
    <property type="entry name" value="NA-bd_OB_tRNA"/>
</dbReference>
<dbReference type="InterPro" id="IPR004364">
    <property type="entry name" value="Aa-tRNA-synt_II"/>
</dbReference>
<dbReference type="Pfam" id="PF01336">
    <property type="entry name" value="tRNA_anti-codon"/>
    <property type="match status" value="1"/>
</dbReference>
<dbReference type="InterPro" id="IPR012340">
    <property type="entry name" value="NA-bd_OB-fold"/>
</dbReference>
<proteinExistence type="predicted"/>
<dbReference type="InterPro" id="IPR045864">
    <property type="entry name" value="aa-tRNA-synth_II/BPL/LPL"/>
</dbReference>
<gene>
    <name evidence="7" type="ORF">SUNI508_10739</name>
</gene>
<organism evidence="7 8">
    <name type="scientific">Seiridium unicorne</name>
    <dbReference type="NCBI Taxonomy" id="138068"/>
    <lineage>
        <taxon>Eukaryota</taxon>
        <taxon>Fungi</taxon>
        <taxon>Dikarya</taxon>
        <taxon>Ascomycota</taxon>
        <taxon>Pezizomycotina</taxon>
        <taxon>Sordariomycetes</taxon>
        <taxon>Xylariomycetidae</taxon>
        <taxon>Amphisphaeriales</taxon>
        <taxon>Sporocadaceae</taxon>
        <taxon>Seiridium</taxon>
    </lineage>
</organism>
<dbReference type="PANTHER" id="PTHR42918">
    <property type="entry name" value="LYSYL-TRNA SYNTHETASE"/>
    <property type="match status" value="1"/>
</dbReference>
<keyword evidence="1" id="KW-0436">Ligase</keyword>
<keyword evidence="8" id="KW-1185">Reference proteome</keyword>
<evidence type="ECO:0000313" key="7">
    <source>
        <dbReference type="EMBL" id="KAK9414969.1"/>
    </source>
</evidence>
<dbReference type="Gene3D" id="2.40.50.140">
    <property type="entry name" value="Nucleic acid-binding proteins"/>
    <property type="match status" value="1"/>
</dbReference>
<reference evidence="7 8" key="1">
    <citation type="journal article" date="2024" name="J. Plant Pathol.">
        <title>Sequence and assembly of the genome of Seiridium unicorne, isolate CBS 538.82, causal agent of cypress canker disease.</title>
        <authorList>
            <person name="Scali E."/>
            <person name="Rocca G.D."/>
            <person name="Danti R."/>
            <person name="Garbelotto M."/>
            <person name="Barberini S."/>
            <person name="Baroncelli R."/>
            <person name="Emiliani G."/>
        </authorList>
    </citation>
    <scope>NUCLEOTIDE SEQUENCE [LARGE SCALE GENOMIC DNA]</scope>
    <source>
        <strain evidence="7 8">BM-138-508</strain>
    </source>
</reference>
<dbReference type="SUPFAM" id="SSF55681">
    <property type="entry name" value="Class II aaRS and biotin synthetases"/>
    <property type="match status" value="1"/>
</dbReference>
<comment type="caution">
    <text evidence="7">The sequence shown here is derived from an EMBL/GenBank/DDBJ whole genome shotgun (WGS) entry which is preliminary data.</text>
</comment>
<dbReference type="PRINTS" id="PR00982">
    <property type="entry name" value="TRNASYNTHLYS"/>
</dbReference>
<dbReference type="InterPro" id="IPR018149">
    <property type="entry name" value="Lys-tRNA-synth_II_C"/>
</dbReference>
<name>A0ABR2UKD3_9PEZI</name>
<dbReference type="Gene3D" id="3.30.930.10">
    <property type="entry name" value="Bira Bifunctional Protein, Domain 2"/>
    <property type="match status" value="1"/>
</dbReference>